<dbReference type="Proteomes" id="UP000239494">
    <property type="component" value="Unassembled WGS sequence"/>
</dbReference>
<evidence type="ECO:0000313" key="3">
    <source>
        <dbReference type="Proteomes" id="UP000239494"/>
    </source>
</evidence>
<sequence>MNPRAVLVIVIGAIALAALVIWWLSRSAGVRRRDFRRLERERNLLATAVQQIEIKADTYRDLDSVLASDVRTILRKLNTDRMDLTR</sequence>
<organism evidence="2 3">
    <name type="scientific">Umezawaea tangerina</name>
    <dbReference type="NCBI Taxonomy" id="84725"/>
    <lineage>
        <taxon>Bacteria</taxon>
        <taxon>Bacillati</taxon>
        <taxon>Actinomycetota</taxon>
        <taxon>Actinomycetes</taxon>
        <taxon>Pseudonocardiales</taxon>
        <taxon>Pseudonocardiaceae</taxon>
        <taxon>Umezawaea</taxon>
    </lineage>
</organism>
<dbReference type="AlphaFoldDB" id="A0A2T0SPG2"/>
<evidence type="ECO:0000313" key="2">
    <source>
        <dbReference type="EMBL" id="PRY35312.1"/>
    </source>
</evidence>
<accession>A0A2T0SPG2</accession>
<keyword evidence="1" id="KW-0472">Membrane</keyword>
<keyword evidence="1" id="KW-1133">Transmembrane helix</keyword>
<feature type="transmembrane region" description="Helical" evidence="1">
    <location>
        <begin position="6"/>
        <end position="24"/>
    </location>
</feature>
<keyword evidence="3" id="KW-1185">Reference proteome</keyword>
<reference evidence="2 3" key="1">
    <citation type="submission" date="2018-03" db="EMBL/GenBank/DDBJ databases">
        <title>Genomic Encyclopedia of Archaeal and Bacterial Type Strains, Phase II (KMG-II): from individual species to whole genera.</title>
        <authorList>
            <person name="Goeker M."/>
        </authorList>
    </citation>
    <scope>NUCLEOTIDE SEQUENCE [LARGE SCALE GENOMIC DNA]</scope>
    <source>
        <strain evidence="2 3">DSM 44720</strain>
    </source>
</reference>
<evidence type="ECO:0000256" key="1">
    <source>
        <dbReference type="SAM" id="Phobius"/>
    </source>
</evidence>
<protein>
    <submittedName>
        <fullName evidence="2">Uncharacterized protein</fullName>
    </submittedName>
</protein>
<keyword evidence="1" id="KW-0812">Transmembrane</keyword>
<name>A0A2T0SPG2_9PSEU</name>
<comment type="caution">
    <text evidence="2">The sequence shown here is derived from an EMBL/GenBank/DDBJ whole genome shotgun (WGS) entry which is preliminary data.</text>
</comment>
<gene>
    <name evidence="2" type="ORF">CLV43_114230</name>
</gene>
<proteinExistence type="predicted"/>
<dbReference type="EMBL" id="PVTF01000014">
    <property type="protein sequence ID" value="PRY35312.1"/>
    <property type="molecule type" value="Genomic_DNA"/>
</dbReference>